<sequence length="417" mass="46501">MTRRPLMSLLAALLATLSLPAARADEAPPFPPVQQEELYVSAMKALADGRPDDATRLLMRFLEKEPQHAGAWLDLAISQCELGHGTEAERLFVEIERRFAPPPGIVEVIQGHRARGCHPLPPGRRDLLSLSAGRGYDNNVNQGASSAFFSTGSGANYLQWQLTPEYLPKADGYSLLSADYSGNLGQSKLLGFAQLRVRRHDHEHEQDMTSALVGLEQPWQLGQWRGRATAGLSALQLNGHYYQRQAQVQLRATPPVDLPEALEWSLTSGLSHVTYPTRTKYDANTVELGSTLNYRDNVRQALAGVGVLSDHGQAGRLGGNRDGWYGNLLLYSNLGERFSGQLGWTRQVWRGASVYSPNVIDLVRRQDTRLLTASVSMQLPAHHSLQLEWRSTQNRENISLFQYNSRSLQLTWHWDGF</sequence>
<dbReference type="Proteomes" id="UP000566711">
    <property type="component" value="Unassembled WGS sequence"/>
</dbReference>
<feature type="chain" id="PRO_5030710120" evidence="1">
    <location>
        <begin position="24"/>
        <end position="417"/>
    </location>
</feature>
<dbReference type="RefSeq" id="WP_182220768.1">
    <property type="nucleotide sequence ID" value="NZ_JACEZS010000036.1"/>
</dbReference>
<organism evidence="2 3">
    <name type="scientific">Rugamonas fusca</name>
    <dbReference type="NCBI Taxonomy" id="2758568"/>
    <lineage>
        <taxon>Bacteria</taxon>
        <taxon>Pseudomonadati</taxon>
        <taxon>Pseudomonadota</taxon>
        <taxon>Betaproteobacteria</taxon>
        <taxon>Burkholderiales</taxon>
        <taxon>Oxalobacteraceae</taxon>
        <taxon>Telluria group</taxon>
        <taxon>Rugamonas</taxon>
    </lineage>
</organism>
<keyword evidence="1" id="KW-0732">Signal</keyword>
<dbReference type="Pfam" id="PF14559">
    <property type="entry name" value="TPR_19"/>
    <property type="match status" value="1"/>
</dbReference>
<protein>
    <submittedName>
        <fullName evidence="2">Tetratricopeptide repeat protein</fullName>
    </submittedName>
</protein>
<dbReference type="InterPro" id="IPR011990">
    <property type="entry name" value="TPR-like_helical_dom_sf"/>
</dbReference>
<name>A0A7W2EMF7_9BURK</name>
<gene>
    <name evidence="2" type="ORF">H3H36_25020</name>
</gene>
<accession>A0A7W2EMF7</accession>
<comment type="caution">
    <text evidence="2">The sequence shown here is derived from an EMBL/GenBank/DDBJ whole genome shotgun (WGS) entry which is preliminary data.</text>
</comment>
<dbReference type="SUPFAM" id="SSF48452">
    <property type="entry name" value="TPR-like"/>
    <property type="match status" value="1"/>
</dbReference>
<evidence type="ECO:0000313" key="2">
    <source>
        <dbReference type="EMBL" id="MBA5608610.1"/>
    </source>
</evidence>
<keyword evidence="3" id="KW-1185">Reference proteome</keyword>
<reference evidence="2 3" key="1">
    <citation type="submission" date="2020-07" db="EMBL/GenBank/DDBJ databases">
        <title>Novel species isolated from subtropical streams in China.</title>
        <authorList>
            <person name="Lu H."/>
        </authorList>
    </citation>
    <scope>NUCLEOTIDE SEQUENCE [LARGE SCALE GENOMIC DNA]</scope>
    <source>
        <strain evidence="2 3">FT3S</strain>
    </source>
</reference>
<dbReference type="Gene3D" id="1.25.40.10">
    <property type="entry name" value="Tetratricopeptide repeat domain"/>
    <property type="match status" value="1"/>
</dbReference>
<evidence type="ECO:0000313" key="3">
    <source>
        <dbReference type="Proteomes" id="UP000566711"/>
    </source>
</evidence>
<dbReference type="EMBL" id="JACEZS010000036">
    <property type="protein sequence ID" value="MBA5608610.1"/>
    <property type="molecule type" value="Genomic_DNA"/>
</dbReference>
<evidence type="ECO:0000256" key="1">
    <source>
        <dbReference type="SAM" id="SignalP"/>
    </source>
</evidence>
<feature type="signal peptide" evidence="1">
    <location>
        <begin position="1"/>
        <end position="23"/>
    </location>
</feature>
<proteinExistence type="predicted"/>
<dbReference type="AlphaFoldDB" id="A0A7W2EMF7"/>